<reference evidence="8" key="1">
    <citation type="submission" date="2015-08" db="EMBL/GenBank/DDBJ databases">
        <authorList>
            <person name="Babu N.S."/>
            <person name="Beckwith C.J."/>
            <person name="Beseler K.G."/>
            <person name="Brison A."/>
            <person name="Carone J.V."/>
            <person name="Caskin T.P."/>
            <person name="Diamond M."/>
            <person name="Durham M.E."/>
            <person name="Foxe J.M."/>
            <person name="Go M."/>
            <person name="Henderson B.A."/>
            <person name="Jones I.B."/>
            <person name="McGettigan J.A."/>
            <person name="Micheletti S.J."/>
            <person name="Nasrallah M.E."/>
            <person name="Ortiz D."/>
            <person name="Piller C.R."/>
            <person name="Privatt S.R."/>
            <person name="Schneider S.L."/>
            <person name="Sharp S."/>
            <person name="Smith T.C."/>
            <person name="Stanton J.D."/>
            <person name="Ullery H.E."/>
            <person name="Wilson R.J."/>
            <person name="Serrano M.G."/>
            <person name="Buck G."/>
            <person name="Lee V."/>
            <person name="Wang Y."/>
            <person name="Carvalho R."/>
            <person name="Voegtly L."/>
            <person name="Shi R."/>
            <person name="Duckworth R."/>
            <person name="Johnson A."/>
            <person name="Loviza R."/>
            <person name="Walstead R."/>
            <person name="Shah Z."/>
            <person name="Kiflezghi M."/>
            <person name="Wade K."/>
            <person name="Ball S.L."/>
            <person name="Bradley K.W."/>
            <person name="Asai D.J."/>
            <person name="Bowman C.A."/>
            <person name="Russell D.A."/>
            <person name="Pope W.H."/>
            <person name="Jacobs-Sera D."/>
            <person name="Hendrix R.W."/>
            <person name="Hatfull G.F."/>
        </authorList>
    </citation>
    <scope>NUCLEOTIDE SEQUENCE</scope>
</reference>
<evidence type="ECO:0000256" key="4">
    <source>
        <dbReference type="ARBA" id="ARBA00023163"/>
    </source>
</evidence>
<feature type="region of interest" description="Disordered" evidence="6">
    <location>
        <begin position="333"/>
        <end position="412"/>
    </location>
</feature>
<feature type="compositionally biased region" description="Pro residues" evidence="6">
    <location>
        <begin position="333"/>
        <end position="342"/>
    </location>
</feature>
<evidence type="ECO:0000313" key="8">
    <source>
        <dbReference type="EMBL" id="JAT68014.1"/>
    </source>
</evidence>
<proteinExistence type="predicted"/>
<dbReference type="Pfam" id="PF00847">
    <property type="entry name" value="AP2"/>
    <property type="match status" value="1"/>
</dbReference>
<protein>
    <recommendedName>
        <fullName evidence="7">AP2/ERF domain-containing protein</fullName>
    </recommendedName>
</protein>
<sequence length="477" mass="52097">MHAPAADCAGRPGVPLPRCGVGAEAPNPGPHVRRIGRSPNPLEPRKPARERGLSSTSEHGTNTRPEHNFQLAIPIKSPTPIWNPQGPQPLPRHVSDLNPPQGTWKRFYIYPSTRGPDTNAPGRTCWTLHAALMSGHGTESFLGKRDSSGRRSSGIRRTASRYRGVTHHSRTNRYEAHVWSEGKQVYLGGYGLEVQAATAYDLAACKFRGQDAQTNFDIFRYSAELEDHTASQEEVVQHLRAQSKAMNCVAKDTNLTMEEWELEISATVHPDKEHLGVFADERAAARAVDRSCIQRLGLGATTSFPLVDYLDMLDGEHIQAAVKRGLLPPVLPTSYTPPPVPTPLLQLQRAARGPSPTLKRLNTPRAGEYDVSPISQSSGAQQAPAGSMQSPRPQATPGEGEADAHQGAELGVQVVPRRTSVTPRSVFDFMEFQTMLTGPSCAGKRLQEEADGSCKRARTDDPDAWMQEDALAMLDLQ</sequence>
<accession>A0A1D1ZLZ8</accession>
<evidence type="ECO:0000256" key="6">
    <source>
        <dbReference type="SAM" id="MobiDB-lite"/>
    </source>
</evidence>
<dbReference type="PANTHER" id="PTHR32467:SF90">
    <property type="entry name" value="AP2-LIKE ETHYLENE-RESPONSIVE TRANSCRIPTION FACTOR AIL1"/>
    <property type="match status" value="1"/>
</dbReference>
<evidence type="ECO:0000256" key="3">
    <source>
        <dbReference type="ARBA" id="ARBA00023125"/>
    </source>
</evidence>
<feature type="region of interest" description="Disordered" evidence="6">
    <location>
        <begin position="1"/>
        <end position="67"/>
    </location>
</feature>
<feature type="domain" description="AP2/ERF" evidence="7">
    <location>
        <begin position="161"/>
        <end position="217"/>
    </location>
</feature>
<comment type="subcellular location">
    <subcellularLocation>
        <location evidence="1">Nucleus</location>
    </subcellularLocation>
</comment>
<dbReference type="GO" id="GO:0005634">
    <property type="term" value="C:nucleus"/>
    <property type="evidence" value="ECO:0007669"/>
    <property type="project" value="UniProtKB-SubCell"/>
</dbReference>
<evidence type="ECO:0000256" key="1">
    <source>
        <dbReference type="ARBA" id="ARBA00004123"/>
    </source>
</evidence>
<dbReference type="InterPro" id="IPR001471">
    <property type="entry name" value="AP2/ERF_dom"/>
</dbReference>
<feature type="compositionally biased region" description="Polar residues" evidence="6">
    <location>
        <begin position="53"/>
        <end position="63"/>
    </location>
</feature>
<name>A0A1D1ZLZ8_AUXPR</name>
<dbReference type="SUPFAM" id="SSF54171">
    <property type="entry name" value="DNA-binding domain"/>
    <property type="match status" value="1"/>
</dbReference>
<dbReference type="GO" id="GO:0003677">
    <property type="term" value="F:DNA binding"/>
    <property type="evidence" value="ECO:0007669"/>
    <property type="project" value="UniProtKB-KW"/>
</dbReference>
<dbReference type="AlphaFoldDB" id="A0A1D1ZLZ8"/>
<keyword evidence="2" id="KW-0805">Transcription regulation</keyword>
<feature type="compositionally biased region" description="Basic residues" evidence="6">
    <location>
        <begin position="158"/>
        <end position="167"/>
    </location>
</feature>
<evidence type="ECO:0000256" key="2">
    <source>
        <dbReference type="ARBA" id="ARBA00023015"/>
    </source>
</evidence>
<feature type="region of interest" description="Disordered" evidence="6">
    <location>
        <begin position="139"/>
        <end position="167"/>
    </location>
</feature>
<keyword evidence="3" id="KW-0238">DNA-binding</keyword>
<dbReference type="PANTHER" id="PTHR32467">
    <property type="entry name" value="AP2-LIKE ETHYLENE-RESPONSIVE TRANSCRIPTION FACTOR"/>
    <property type="match status" value="1"/>
</dbReference>
<keyword evidence="4" id="KW-0804">Transcription</keyword>
<dbReference type="Gene3D" id="3.30.730.10">
    <property type="entry name" value="AP2/ERF domain"/>
    <property type="match status" value="1"/>
</dbReference>
<organism evidence="8">
    <name type="scientific">Auxenochlorella protothecoides</name>
    <name type="common">Green microalga</name>
    <name type="synonym">Chlorella protothecoides</name>
    <dbReference type="NCBI Taxonomy" id="3075"/>
    <lineage>
        <taxon>Eukaryota</taxon>
        <taxon>Viridiplantae</taxon>
        <taxon>Chlorophyta</taxon>
        <taxon>core chlorophytes</taxon>
        <taxon>Trebouxiophyceae</taxon>
        <taxon>Chlorellales</taxon>
        <taxon>Chlorellaceae</taxon>
        <taxon>Auxenochlorella</taxon>
    </lineage>
</organism>
<evidence type="ECO:0000256" key="5">
    <source>
        <dbReference type="ARBA" id="ARBA00023242"/>
    </source>
</evidence>
<feature type="compositionally biased region" description="Basic and acidic residues" evidence="6">
    <location>
        <begin position="43"/>
        <end position="52"/>
    </location>
</feature>
<dbReference type="InterPro" id="IPR016177">
    <property type="entry name" value="DNA-bd_dom_sf"/>
</dbReference>
<evidence type="ECO:0000259" key="7">
    <source>
        <dbReference type="PROSITE" id="PS51032"/>
    </source>
</evidence>
<gene>
    <name evidence="8" type="ORF">g.58171</name>
</gene>
<dbReference type="InterPro" id="IPR036955">
    <property type="entry name" value="AP2/ERF_dom_sf"/>
</dbReference>
<dbReference type="SMART" id="SM00380">
    <property type="entry name" value="AP2"/>
    <property type="match status" value="1"/>
</dbReference>
<dbReference type="EMBL" id="GDKF01010608">
    <property type="protein sequence ID" value="JAT68014.1"/>
    <property type="molecule type" value="Transcribed_RNA"/>
</dbReference>
<dbReference type="CDD" id="cd00018">
    <property type="entry name" value="AP2"/>
    <property type="match status" value="1"/>
</dbReference>
<dbReference type="PROSITE" id="PS51032">
    <property type="entry name" value="AP2_ERF"/>
    <property type="match status" value="1"/>
</dbReference>
<keyword evidence="5" id="KW-0539">Nucleus</keyword>
<dbReference type="GO" id="GO:0003700">
    <property type="term" value="F:DNA-binding transcription factor activity"/>
    <property type="evidence" value="ECO:0007669"/>
    <property type="project" value="InterPro"/>
</dbReference>